<dbReference type="InterPro" id="IPR006143">
    <property type="entry name" value="RND_pump_MFP"/>
</dbReference>
<dbReference type="NCBIfam" id="TIGR01730">
    <property type="entry name" value="RND_mfp"/>
    <property type="match status" value="1"/>
</dbReference>
<dbReference type="PANTHER" id="PTHR30469:SF15">
    <property type="entry name" value="HLYD FAMILY OF SECRETION PROTEINS"/>
    <property type="match status" value="1"/>
</dbReference>
<proteinExistence type="inferred from homology"/>
<evidence type="ECO:0000313" key="5">
    <source>
        <dbReference type="EMBL" id="ROH93670.1"/>
    </source>
</evidence>
<dbReference type="InParanoid" id="A0A3N0VM63"/>
<accession>A0A3N0VM63</accession>
<name>A0A3N0VM63_9GAMM</name>
<keyword evidence="3" id="KW-0732">Signal</keyword>
<dbReference type="GO" id="GO:1990281">
    <property type="term" value="C:efflux pump complex"/>
    <property type="evidence" value="ECO:0007669"/>
    <property type="project" value="TreeGrafter"/>
</dbReference>
<evidence type="ECO:0000256" key="1">
    <source>
        <dbReference type="ARBA" id="ARBA00009477"/>
    </source>
</evidence>
<evidence type="ECO:0000256" key="2">
    <source>
        <dbReference type="SAM" id="Coils"/>
    </source>
</evidence>
<evidence type="ECO:0000313" key="6">
    <source>
        <dbReference type="Proteomes" id="UP000282106"/>
    </source>
</evidence>
<dbReference type="GO" id="GO:0015562">
    <property type="term" value="F:efflux transmembrane transporter activity"/>
    <property type="evidence" value="ECO:0007669"/>
    <property type="project" value="TreeGrafter"/>
</dbReference>
<dbReference type="AlphaFoldDB" id="A0A3N0VM63"/>
<dbReference type="Gene3D" id="2.40.30.170">
    <property type="match status" value="1"/>
</dbReference>
<feature type="coiled-coil region" evidence="2">
    <location>
        <begin position="97"/>
        <end position="131"/>
    </location>
</feature>
<dbReference type="EMBL" id="RJVO01000001">
    <property type="protein sequence ID" value="ROH93670.1"/>
    <property type="molecule type" value="Genomic_DNA"/>
</dbReference>
<comment type="similarity">
    <text evidence="1">Belongs to the membrane fusion protein (MFP) (TC 8.A.1) family.</text>
</comment>
<dbReference type="InterPro" id="IPR058627">
    <property type="entry name" value="MdtA-like_C"/>
</dbReference>
<gene>
    <name evidence="5" type="ORF">ED208_03870</name>
</gene>
<organism evidence="5 6">
    <name type="scientific">Stagnimonas aquatica</name>
    <dbReference type="NCBI Taxonomy" id="2689987"/>
    <lineage>
        <taxon>Bacteria</taxon>
        <taxon>Pseudomonadati</taxon>
        <taxon>Pseudomonadota</taxon>
        <taxon>Gammaproteobacteria</taxon>
        <taxon>Nevskiales</taxon>
        <taxon>Nevskiaceae</taxon>
        <taxon>Stagnimonas</taxon>
    </lineage>
</organism>
<dbReference type="SUPFAM" id="SSF111369">
    <property type="entry name" value="HlyD-like secretion proteins"/>
    <property type="match status" value="1"/>
</dbReference>
<dbReference type="Gene3D" id="2.40.420.20">
    <property type="match status" value="1"/>
</dbReference>
<protein>
    <submittedName>
        <fullName evidence="5">Efflux RND transporter periplasmic adaptor subunit</fullName>
    </submittedName>
</protein>
<dbReference type="RefSeq" id="WP_123210525.1">
    <property type="nucleotide sequence ID" value="NZ_RJVO01000001.1"/>
</dbReference>
<feature type="signal peptide" evidence="3">
    <location>
        <begin position="1"/>
        <end position="20"/>
    </location>
</feature>
<dbReference type="PANTHER" id="PTHR30469">
    <property type="entry name" value="MULTIDRUG RESISTANCE PROTEIN MDTA"/>
    <property type="match status" value="1"/>
</dbReference>
<reference evidence="5 6" key="1">
    <citation type="submission" date="2018-10" db="EMBL/GenBank/DDBJ databases">
        <authorList>
            <person name="Chen W.-M."/>
        </authorList>
    </citation>
    <scope>NUCLEOTIDE SEQUENCE [LARGE SCALE GENOMIC DNA]</scope>
    <source>
        <strain evidence="5 6">THS-13</strain>
    </source>
</reference>
<feature type="domain" description="Multidrug resistance protein MdtA-like C-terminal permuted SH3" evidence="4">
    <location>
        <begin position="286"/>
        <end position="343"/>
    </location>
</feature>
<dbReference type="Proteomes" id="UP000282106">
    <property type="component" value="Unassembled WGS sequence"/>
</dbReference>
<evidence type="ECO:0000259" key="4">
    <source>
        <dbReference type="Pfam" id="PF25967"/>
    </source>
</evidence>
<evidence type="ECO:0000256" key="3">
    <source>
        <dbReference type="SAM" id="SignalP"/>
    </source>
</evidence>
<dbReference type="Gene3D" id="1.10.287.470">
    <property type="entry name" value="Helix hairpin bin"/>
    <property type="match status" value="1"/>
</dbReference>
<dbReference type="Pfam" id="PF25967">
    <property type="entry name" value="RND-MFP_C"/>
    <property type="match status" value="1"/>
</dbReference>
<keyword evidence="2" id="KW-0175">Coiled coil</keyword>
<feature type="chain" id="PRO_5018182291" evidence="3">
    <location>
        <begin position="21"/>
        <end position="362"/>
    </location>
</feature>
<dbReference type="Gene3D" id="2.40.50.100">
    <property type="match status" value="1"/>
</dbReference>
<dbReference type="PROSITE" id="PS51257">
    <property type="entry name" value="PROKAR_LIPOPROTEIN"/>
    <property type="match status" value="1"/>
</dbReference>
<sequence>MRRKQAAVVLGGMLLLLALAACQRAAEAPAETGAALTAELVTATREDWPDRLSASGEVAAWQEASIGTEVGGLRLEEVLVNVGEPVRKGQLLARYNEDLLRADLARYTAMVAEAEAREAQARADVERAERMQGSGAFSQQAIQGLHTQAAAATAAVASAKAQRDAQALRLRYARVLAPDDGVISARIATVGAVSMVGAELFRLIKQNRLEWRAEVPAAALTRLAPGATVQIQRLDGGLIEGRLRQLSPVVDSGTRNGLAYVDLPAGSGLAAGMYLSGQFELPGRAALALPESALVRRDGNSYLMKVDAQNRVQEIKVQTGRRHRQSIEILSPLDAGDRYVKSGGAMLSVGDRVQVIGEAPAP</sequence>
<keyword evidence="6" id="KW-1185">Reference proteome</keyword>
<comment type="caution">
    <text evidence="5">The sequence shown here is derived from an EMBL/GenBank/DDBJ whole genome shotgun (WGS) entry which is preliminary data.</text>
</comment>